<dbReference type="InterPro" id="IPR052226">
    <property type="entry name" value="UPF0332_toxin"/>
</dbReference>
<dbReference type="InterPro" id="IPR007842">
    <property type="entry name" value="HEPN_dom"/>
</dbReference>
<evidence type="ECO:0000256" key="1">
    <source>
        <dbReference type="ARBA" id="ARBA00038248"/>
    </source>
</evidence>
<proteinExistence type="inferred from homology"/>
<dbReference type="EMBL" id="JNHM01000077">
    <property type="protein sequence ID" value="KDS49202.1"/>
    <property type="molecule type" value="Genomic_DNA"/>
</dbReference>
<dbReference type="Proteomes" id="UP000027661">
    <property type="component" value="Unassembled WGS sequence"/>
</dbReference>
<feature type="domain" description="HEPN" evidence="2">
    <location>
        <begin position="14"/>
        <end position="106"/>
    </location>
</feature>
<dbReference type="Pfam" id="PF05168">
    <property type="entry name" value="HEPN"/>
    <property type="match status" value="1"/>
</dbReference>
<dbReference type="PANTHER" id="PTHR36565:SF1">
    <property type="entry name" value="UPF0332 PROTEIN TM_1000"/>
    <property type="match status" value="1"/>
</dbReference>
<evidence type="ECO:0000313" key="3">
    <source>
        <dbReference type="EMBL" id="KDS49202.1"/>
    </source>
</evidence>
<dbReference type="AlphaFoldDB" id="A0A069SC32"/>
<evidence type="ECO:0000259" key="2">
    <source>
        <dbReference type="Pfam" id="PF05168"/>
    </source>
</evidence>
<accession>A0A069SC32</accession>
<sequence>MLSVDEKKAIINYRIQKSYGNLNEAKEVVKLVFWNLVGNRFYYSAFHMASALLLNKGLASRSHSGTIHLIGAQFVVKGLLDKSYGRLLSRLFELRQSGDYDDLYDAIEDEVVP</sequence>
<reference evidence="3 4" key="1">
    <citation type="submission" date="2014-04" db="EMBL/GenBank/DDBJ databases">
        <authorList>
            <person name="Sears C."/>
            <person name="Carroll K."/>
            <person name="Sack B.R."/>
            <person name="Qadri F."/>
            <person name="Myers L.L."/>
            <person name="Chung G.-T."/>
            <person name="Escheverria P."/>
            <person name="Fraser C.M."/>
            <person name="Sadzewicz L."/>
            <person name="Shefchek K.A."/>
            <person name="Tallon L."/>
            <person name="Das S.P."/>
            <person name="Daugherty S."/>
            <person name="Mongodin E.F."/>
        </authorList>
    </citation>
    <scope>NUCLEOTIDE SEQUENCE [LARGE SCALE GENOMIC DNA]</scope>
    <source>
        <strain evidence="3 4">3975 RP4</strain>
    </source>
</reference>
<gene>
    <name evidence="3" type="ORF">M099_3210</name>
</gene>
<protein>
    <submittedName>
        <fullName evidence="3">HEPN domain protein</fullName>
    </submittedName>
</protein>
<organism evidence="3 4">
    <name type="scientific">Phocaeicola vulgatus str. 3975 RP4</name>
    <dbReference type="NCBI Taxonomy" id="1339352"/>
    <lineage>
        <taxon>Bacteria</taxon>
        <taxon>Pseudomonadati</taxon>
        <taxon>Bacteroidota</taxon>
        <taxon>Bacteroidia</taxon>
        <taxon>Bacteroidales</taxon>
        <taxon>Bacteroidaceae</taxon>
        <taxon>Phocaeicola</taxon>
    </lineage>
</organism>
<evidence type="ECO:0000313" key="4">
    <source>
        <dbReference type="Proteomes" id="UP000027661"/>
    </source>
</evidence>
<dbReference type="Gene3D" id="1.20.120.330">
    <property type="entry name" value="Nucleotidyltransferases domain 2"/>
    <property type="match status" value="1"/>
</dbReference>
<comment type="caution">
    <text evidence="3">The sequence shown here is derived from an EMBL/GenBank/DDBJ whole genome shotgun (WGS) entry which is preliminary data.</text>
</comment>
<comment type="similarity">
    <text evidence="1">Belongs to the UPF0332 family.</text>
</comment>
<dbReference type="PANTHER" id="PTHR36565">
    <property type="entry name" value="UPF0332 PROTEIN TM_1000"/>
    <property type="match status" value="1"/>
</dbReference>
<name>A0A069SC32_PHOVU</name>
<dbReference type="PATRIC" id="fig|1339352.3.peg.3052"/>